<feature type="compositionally biased region" description="Low complexity" evidence="1">
    <location>
        <begin position="341"/>
        <end position="364"/>
    </location>
</feature>
<dbReference type="EMBL" id="JAEFCI010003945">
    <property type="protein sequence ID" value="KAG5461248.1"/>
    <property type="molecule type" value="Genomic_DNA"/>
</dbReference>
<evidence type="ECO:0000313" key="4">
    <source>
        <dbReference type="Proteomes" id="UP000673691"/>
    </source>
</evidence>
<dbReference type="SMART" id="SM00240">
    <property type="entry name" value="FHA"/>
    <property type="match status" value="1"/>
</dbReference>
<protein>
    <recommendedName>
        <fullName evidence="2">FHA domain-containing protein</fullName>
    </recommendedName>
</protein>
<feature type="domain" description="FHA" evidence="2">
    <location>
        <begin position="39"/>
        <end position="96"/>
    </location>
</feature>
<reference evidence="3 4" key="1">
    <citation type="journal article" name="Sci. Rep.">
        <title>Genome-scale phylogenetic analyses confirm Olpidium as the closest living zoosporic fungus to the non-flagellated, terrestrial fungi.</title>
        <authorList>
            <person name="Chang Y."/>
            <person name="Rochon D."/>
            <person name="Sekimoto S."/>
            <person name="Wang Y."/>
            <person name="Chovatia M."/>
            <person name="Sandor L."/>
            <person name="Salamov A."/>
            <person name="Grigoriev I.V."/>
            <person name="Stajich J.E."/>
            <person name="Spatafora J.W."/>
        </authorList>
    </citation>
    <scope>NUCLEOTIDE SEQUENCE [LARGE SCALE GENOMIC DNA]</scope>
    <source>
        <strain evidence="3">S191</strain>
    </source>
</reference>
<evidence type="ECO:0000256" key="1">
    <source>
        <dbReference type="SAM" id="MobiDB-lite"/>
    </source>
</evidence>
<dbReference type="Proteomes" id="UP000673691">
    <property type="component" value="Unassembled WGS sequence"/>
</dbReference>
<name>A0A8H7ZXB2_9FUNG</name>
<dbReference type="PANTHER" id="PTHR15715:SF37">
    <property type="entry name" value="LD47843P"/>
    <property type="match status" value="1"/>
</dbReference>
<dbReference type="PROSITE" id="PS50006">
    <property type="entry name" value="FHA_DOMAIN"/>
    <property type="match status" value="1"/>
</dbReference>
<proteinExistence type="predicted"/>
<organism evidence="3 4">
    <name type="scientific">Olpidium bornovanus</name>
    <dbReference type="NCBI Taxonomy" id="278681"/>
    <lineage>
        <taxon>Eukaryota</taxon>
        <taxon>Fungi</taxon>
        <taxon>Fungi incertae sedis</taxon>
        <taxon>Olpidiomycota</taxon>
        <taxon>Olpidiomycotina</taxon>
        <taxon>Olpidiomycetes</taxon>
        <taxon>Olpidiales</taxon>
        <taxon>Olpidiaceae</taxon>
        <taxon>Olpidium</taxon>
    </lineage>
</organism>
<dbReference type="AlphaFoldDB" id="A0A8H7ZXB2"/>
<keyword evidence="4" id="KW-1185">Reference proteome</keyword>
<dbReference type="OrthoDB" id="687730at2759"/>
<gene>
    <name evidence="3" type="ORF">BJ554DRAFT_6586</name>
</gene>
<dbReference type="InterPro" id="IPR008984">
    <property type="entry name" value="SMAD_FHA_dom_sf"/>
</dbReference>
<evidence type="ECO:0000313" key="3">
    <source>
        <dbReference type="EMBL" id="KAG5461248.1"/>
    </source>
</evidence>
<evidence type="ECO:0000259" key="2">
    <source>
        <dbReference type="PROSITE" id="PS50006"/>
    </source>
</evidence>
<sequence length="465" mass="49192">MGEGRGEKEVRWGPTSTKVGFIVVNGNELRTVDLASGPVQAGRLLEPLPPLELLGSLRFDSKVVSRTHAKVFMQDGKLYIQDTKSSSGTFLNGQRLSNMGQESGPRELRDGDIVVLGEDYNLDGGQSVLSAGPDFFNADHKAIILKTVIPHAPEPKQFQWRLTEAGGADDTVSPTDGFGAVGNADVQAGIETDFEQVWRSITQDIPRPLDRLRQMLLLLPSAQENGKPRAQPTVAEGPTVCRDEGSAAAGHTQRAGTLIGKPPFVNRLADAPPLPNTASDDGAAESSQASEGQLASPKAAGRNLASPRPATPPVPRIATPPVESASGAIRPRDFRERHHASPTPTSQPASPDASSQRPAPDASPQHAPPLLRGFSGCTLPPVNPSSPSRVLASARAIEKALNEGDPPRLLNPTARPHKQISEAGAGESVVASYIQSLSTFPSSKIQARLVKLAQEGDKDVMALYG</sequence>
<feature type="non-terminal residue" evidence="3">
    <location>
        <position position="465"/>
    </location>
</feature>
<dbReference type="Gene3D" id="2.60.200.20">
    <property type="match status" value="1"/>
</dbReference>
<feature type="region of interest" description="Disordered" evidence="1">
    <location>
        <begin position="223"/>
        <end position="388"/>
    </location>
</feature>
<accession>A0A8H7ZXB2</accession>
<dbReference type="PANTHER" id="PTHR15715">
    <property type="entry name" value="CENTROSOMAL PROTEIN OF 170 KDA"/>
    <property type="match status" value="1"/>
</dbReference>
<dbReference type="InterPro" id="IPR000253">
    <property type="entry name" value="FHA_dom"/>
</dbReference>
<dbReference type="SUPFAM" id="SSF49879">
    <property type="entry name" value="SMAD/FHA domain"/>
    <property type="match status" value="1"/>
</dbReference>
<comment type="caution">
    <text evidence="3">The sequence shown here is derived from an EMBL/GenBank/DDBJ whole genome shotgun (WGS) entry which is preliminary data.</text>
</comment>
<dbReference type="Pfam" id="PF00498">
    <property type="entry name" value="FHA"/>
    <property type="match status" value="1"/>
</dbReference>
<dbReference type="InterPro" id="IPR051176">
    <property type="entry name" value="Cent_Immune-Sig_Mod"/>
</dbReference>